<sequence length="473" mass="55227">MISNTHVSTSINSAVTYQPSTSATPQPQYAPGRKCSLRKTNADNKLIYKLKQKLTKMSIKCKNVNKKIQAAKKISMNKAFLKIMEKLPEEVQTFTKMQLKEHKILPEECEGTADFILIFDKLFDSFNGHSYQGSPKPYKQCLKNNSPHFQLWNDLLPILESIKFESIVKRNNCELIKHESIPSIRNWIHNIKTFNEMWQYLHAKYKLRNVLTRNFNQDPLEKFFSSIRSNGIRNVNPNCKQFISAYKTLLINNFNSVHSVRANCENDNSKSFQSITNLLYKKPGNSDHDDFACEIDTLIRTMTEIKNNNSLIYSESKKYVTGYVIKKIKSKIFKNCKICMRDFCRSDVDFQSFTYEVDYTKKSLFQPSESFNNLMSDIYHVIVACLRDYPESNVLNKKIKYMINCACDYNVISCDQHKEVLIEFINDLSIKLIIHSWCNGVNRILAGKITKFDKNDQIKQQAFEMYKKKFNKK</sequence>
<evidence type="ECO:0000313" key="4">
    <source>
        <dbReference type="RefSeq" id="XP_022835411.1"/>
    </source>
</evidence>
<dbReference type="InterPro" id="IPR048367">
    <property type="entry name" value="TNP-like_RNaseH_C"/>
</dbReference>
<evidence type="ECO:0000259" key="1">
    <source>
        <dbReference type="Pfam" id="PF21789"/>
    </source>
</evidence>
<reference evidence="3 4" key="1">
    <citation type="submission" date="2025-04" db="UniProtKB">
        <authorList>
            <consortium name="RefSeq"/>
        </authorList>
    </citation>
    <scope>IDENTIFICATION</scope>
    <source>
        <strain evidence="3 4">Ishihara</strain>
        <tissue evidence="3 4">Whole body</tissue>
    </source>
</reference>
<evidence type="ECO:0000313" key="2">
    <source>
        <dbReference type="Proteomes" id="UP000301870"/>
    </source>
</evidence>
<keyword evidence="2" id="KW-1185">Reference proteome</keyword>
<dbReference type="RefSeq" id="XP_022834717.1">
    <property type="nucleotide sequence ID" value="XM_022978949.1"/>
</dbReference>
<organism evidence="2 4">
    <name type="scientific">Spodoptera litura</name>
    <name type="common">Asian cotton leafworm</name>
    <dbReference type="NCBI Taxonomy" id="69820"/>
    <lineage>
        <taxon>Eukaryota</taxon>
        <taxon>Metazoa</taxon>
        <taxon>Ecdysozoa</taxon>
        <taxon>Arthropoda</taxon>
        <taxon>Hexapoda</taxon>
        <taxon>Insecta</taxon>
        <taxon>Pterygota</taxon>
        <taxon>Neoptera</taxon>
        <taxon>Endopterygota</taxon>
        <taxon>Lepidoptera</taxon>
        <taxon>Glossata</taxon>
        <taxon>Ditrysia</taxon>
        <taxon>Noctuoidea</taxon>
        <taxon>Noctuidae</taxon>
        <taxon>Amphipyrinae</taxon>
        <taxon>Spodoptera</taxon>
    </lineage>
</organism>
<feature type="domain" description="Transposable element P transposase-like RNase H C-terminal" evidence="1">
    <location>
        <begin position="215"/>
        <end position="247"/>
    </location>
</feature>
<dbReference type="Proteomes" id="UP000301870">
    <property type="component" value="Unplaced"/>
</dbReference>
<gene>
    <name evidence="4" type="primary">LOC111362881</name>
    <name evidence="3" type="synonym">LOC111362297</name>
</gene>
<evidence type="ECO:0000313" key="3">
    <source>
        <dbReference type="RefSeq" id="XP_022834717.1"/>
    </source>
</evidence>
<dbReference type="Pfam" id="PF21789">
    <property type="entry name" value="TNP-like_RNaseH_C"/>
    <property type="match status" value="1"/>
</dbReference>
<dbReference type="KEGG" id="sliu:111362297"/>
<dbReference type="KEGG" id="sliu:111362881"/>
<protein>
    <submittedName>
        <fullName evidence="3">Uncharacterized protein LOC111362297 isoform X1</fullName>
    </submittedName>
    <submittedName>
        <fullName evidence="4">Uncharacterized protein LOC111362881</fullName>
    </submittedName>
</protein>
<accession>A0A9J7EUT3</accession>
<name>A0A9J7EUT3_SPOLT</name>
<dbReference type="PANTHER" id="PTHR47577">
    <property type="entry name" value="THAP DOMAIN-CONTAINING PROTEIN 6"/>
    <property type="match status" value="1"/>
</dbReference>
<dbReference type="GeneID" id="111362881"/>
<dbReference type="OrthoDB" id="8120989at2759"/>
<dbReference type="RefSeq" id="XP_022835411.1">
    <property type="nucleotide sequence ID" value="XM_022979643.1"/>
</dbReference>
<dbReference type="PANTHER" id="PTHR47577:SF2">
    <property type="entry name" value="THAP DOMAIN CONTAINING 9"/>
    <property type="match status" value="1"/>
</dbReference>
<dbReference type="AlphaFoldDB" id="A0A9J7EUT3"/>
<proteinExistence type="predicted"/>